<dbReference type="PROSITE" id="PS51272">
    <property type="entry name" value="SLH"/>
    <property type="match status" value="1"/>
</dbReference>
<dbReference type="GO" id="GO:0016020">
    <property type="term" value="C:membrane"/>
    <property type="evidence" value="ECO:0007669"/>
    <property type="project" value="InterPro"/>
</dbReference>
<dbReference type="Pfam" id="PF00395">
    <property type="entry name" value="SLH"/>
    <property type="match status" value="1"/>
</dbReference>
<evidence type="ECO:0000313" key="4">
    <source>
        <dbReference type="EMBL" id="PSB35247.1"/>
    </source>
</evidence>
<keyword evidence="5" id="KW-1185">Reference proteome</keyword>
<gene>
    <name evidence="4" type="ORF">C7B82_01205</name>
</gene>
<evidence type="ECO:0000259" key="3">
    <source>
        <dbReference type="PROSITE" id="PS51272"/>
    </source>
</evidence>
<proteinExistence type="inferred from homology"/>
<reference evidence="4 5" key="2">
    <citation type="submission" date="2018-03" db="EMBL/GenBank/DDBJ databases">
        <title>The ancient ancestry and fast evolution of plastids.</title>
        <authorList>
            <person name="Moore K.R."/>
            <person name="Magnabosco C."/>
            <person name="Momper L."/>
            <person name="Gold D.A."/>
            <person name="Bosak T."/>
            <person name="Fournier G.P."/>
        </authorList>
    </citation>
    <scope>NUCLEOTIDE SEQUENCE [LARGE SCALE GENOMIC DNA]</scope>
    <source>
        <strain evidence="4 5">ULC18</strain>
    </source>
</reference>
<dbReference type="GO" id="GO:0008643">
    <property type="term" value="P:carbohydrate transport"/>
    <property type="evidence" value="ECO:0007669"/>
    <property type="project" value="InterPro"/>
</dbReference>
<dbReference type="InterPro" id="IPR007049">
    <property type="entry name" value="Carb-sel_porin_OprB"/>
</dbReference>
<dbReference type="Gene3D" id="2.40.160.180">
    <property type="entry name" value="Carbohydrate-selective porin OprB"/>
    <property type="match status" value="1"/>
</dbReference>
<comment type="caution">
    <text evidence="4">The sequence shown here is derived from an EMBL/GenBank/DDBJ whole genome shotgun (WGS) entry which is preliminary data.</text>
</comment>
<comment type="similarity">
    <text evidence="1 2">Belongs to the OprB family.</text>
</comment>
<reference evidence="5" key="1">
    <citation type="submission" date="2018-02" db="EMBL/GenBank/DDBJ databases">
        <authorList>
            <person name="Moore K."/>
            <person name="Momper L."/>
        </authorList>
    </citation>
    <scope>NUCLEOTIDE SEQUENCE [LARGE SCALE GENOMIC DNA]</scope>
    <source>
        <strain evidence="5">ULC18</strain>
    </source>
</reference>
<accession>A0A2T1ER81</accession>
<dbReference type="NCBIfam" id="NF033921">
    <property type="entry name" value="por_somb"/>
    <property type="match status" value="1"/>
</dbReference>
<feature type="signal peptide" evidence="2">
    <location>
        <begin position="1"/>
        <end position="34"/>
    </location>
</feature>
<evidence type="ECO:0000256" key="2">
    <source>
        <dbReference type="RuleBase" id="RU363072"/>
    </source>
</evidence>
<evidence type="ECO:0000313" key="5">
    <source>
        <dbReference type="Proteomes" id="UP000239576"/>
    </source>
</evidence>
<dbReference type="OrthoDB" id="568669at2"/>
<dbReference type="InterPro" id="IPR038673">
    <property type="entry name" value="OprB_sf"/>
</dbReference>
<keyword evidence="2" id="KW-0732">Signal</keyword>
<name>A0A2T1ER81_9CYAN</name>
<dbReference type="PANTHER" id="PTHR43308:SF1">
    <property type="entry name" value="OUTER MEMBRANE PROTEIN ALPHA"/>
    <property type="match status" value="1"/>
</dbReference>
<dbReference type="PANTHER" id="PTHR43308">
    <property type="entry name" value="OUTER MEMBRANE PROTEIN ALPHA-RELATED"/>
    <property type="match status" value="1"/>
</dbReference>
<dbReference type="Pfam" id="PF04966">
    <property type="entry name" value="OprB"/>
    <property type="match status" value="1"/>
</dbReference>
<dbReference type="GO" id="GO:0015288">
    <property type="term" value="F:porin activity"/>
    <property type="evidence" value="ECO:0007669"/>
    <property type="project" value="InterPro"/>
</dbReference>
<evidence type="ECO:0000256" key="1">
    <source>
        <dbReference type="ARBA" id="ARBA00008769"/>
    </source>
</evidence>
<organism evidence="4 5">
    <name type="scientific">Stenomitos frigidus ULC18</name>
    <dbReference type="NCBI Taxonomy" id="2107698"/>
    <lineage>
        <taxon>Bacteria</taxon>
        <taxon>Bacillati</taxon>
        <taxon>Cyanobacteriota</taxon>
        <taxon>Cyanophyceae</taxon>
        <taxon>Leptolyngbyales</taxon>
        <taxon>Leptolyngbyaceae</taxon>
        <taxon>Stenomitos</taxon>
    </lineage>
</organism>
<protein>
    <recommendedName>
        <fullName evidence="3">SLH domain-containing protein</fullName>
    </recommendedName>
</protein>
<dbReference type="InterPro" id="IPR001119">
    <property type="entry name" value="SLH_dom"/>
</dbReference>
<feature type="chain" id="PRO_5015368360" description="SLH domain-containing protein" evidence="2">
    <location>
        <begin position="35"/>
        <end position="598"/>
    </location>
</feature>
<dbReference type="Proteomes" id="UP000239576">
    <property type="component" value="Unassembled WGS sequence"/>
</dbReference>
<feature type="domain" description="SLH" evidence="3">
    <location>
        <begin position="102"/>
        <end position="166"/>
    </location>
</feature>
<dbReference type="RefSeq" id="WP_106254490.1">
    <property type="nucleotide sequence ID" value="NZ_CAWNSW010000019.1"/>
</dbReference>
<dbReference type="EMBL" id="PVWK01000009">
    <property type="protein sequence ID" value="PSB35247.1"/>
    <property type="molecule type" value="Genomic_DNA"/>
</dbReference>
<sequence length="598" mass="62947">MSKQSWKTLLTAPALLSATAVASAIAGTSTAVQAAEAVDATSPATTIDQSAKASKALSTNQVSVAAVAAASPRPAPPTATLNQVAAYSVESNTSTDIGQVTSVSQLSDVKPTDWAFQALQSLVERYGCIVGYPDKTYRGNRALSRYEFAAGLNACMDRVNELIAAGTADLVKKEDLLAVQKLQEEFAVELATLRGRVEAVEARTATLEKQQFSTTTKLNGEVIFSIADTFGKSATVNGAGGAIAGTSRNDNTQTIFSDRVRLSLDTSFTGKDRLRTRLQARNTTPFAGAFTGTNQTRLGFDGNENNAVQIDKLFYRFPVGDKLTVQIDALNDELSDTIVSTLSPFESSGAGSISRFGRFNTFYRLNNPNNNGSAGITFAYKFNDALRLEGGYLAGGSSNNPAAKGGLFNGSNAAVAQVVFQPNQALTLGLAYAHSYYTGAEPNGGGINITSSTGTGFAANPFNGAATSADSIAGAVQLKLTPKIILGGWASASFAHRRSNSDNATILSAVGYLAFPDLGKKGNLGGLLFGMAPNVISNSGLTNNRTDSSTPLHLEAFYRYRLTDNIAITPGIFVLFNPEGNSRNDTQYVGVIRTTFTF</sequence>
<dbReference type="AlphaFoldDB" id="A0A2T1ER81"/>
<dbReference type="InterPro" id="IPR047684">
    <property type="entry name" value="Por_som-like"/>
</dbReference>
<dbReference type="InterPro" id="IPR051465">
    <property type="entry name" value="Cell_Envelope_Struct_Comp"/>
</dbReference>